<reference evidence="1 2" key="1">
    <citation type="submission" date="2018-06" db="EMBL/GenBank/DDBJ databases">
        <title>Spirosoma sp. HMF3257 Genome sequencing and assembly.</title>
        <authorList>
            <person name="Kang H."/>
            <person name="Cha I."/>
            <person name="Kim H."/>
            <person name="Kang J."/>
            <person name="Joh K."/>
        </authorList>
    </citation>
    <scope>NUCLEOTIDE SEQUENCE [LARGE SCALE GENOMIC DNA]</scope>
    <source>
        <strain evidence="1 2">HMF3257</strain>
    </source>
</reference>
<keyword evidence="2" id="KW-1185">Reference proteome</keyword>
<comment type="caution">
    <text evidence="1">The sequence shown here is derived from an EMBL/GenBank/DDBJ whole genome shotgun (WGS) entry which is preliminary data.</text>
</comment>
<organism evidence="1 2">
    <name type="scientific">Spirosoma telluris</name>
    <dbReference type="NCBI Taxonomy" id="2183553"/>
    <lineage>
        <taxon>Bacteria</taxon>
        <taxon>Pseudomonadati</taxon>
        <taxon>Bacteroidota</taxon>
        <taxon>Cytophagia</taxon>
        <taxon>Cytophagales</taxon>
        <taxon>Cytophagaceae</taxon>
        <taxon>Spirosoma</taxon>
    </lineage>
</organism>
<dbReference type="Proteomes" id="UP000249016">
    <property type="component" value="Unassembled WGS sequence"/>
</dbReference>
<evidence type="ECO:0000313" key="1">
    <source>
        <dbReference type="EMBL" id="RAI75244.1"/>
    </source>
</evidence>
<dbReference type="EMBL" id="QLII01000001">
    <property type="protein sequence ID" value="RAI75244.1"/>
    <property type="molecule type" value="Genomic_DNA"/>
</dbReference>
<evidence type="ECO:0000313" key="2">
    <source>
        <dbReference type="Proteomes" id="UP000249016"/>
    </source>
</evidence>
<gene>
    <name evidence="1" type="ORF">HMF3257_15505</name>
</gene>
<dbReference type="AlphaFoldDB" id="A0A327NMV9"/>
<accession>A0A327NMV9</accession>
<proteinExistence type="predicted"/>
<name>A0A327NMV9_9BACT</name>
<sequence>MITEQRIDRLTLQMIELSQKLEGQAQMLTVFKRLDQNMDTTAESLANLTIKTSRLADEQAEFRQEVNRKFEEVIKK</sequence>
<dbReference type="RefSeq" id="WP_111343456.1">
    <property type="nucleotide sequence ID" value="NZ_QLII01000001.1"/>
</dbReference>
<protein>
    <submittedName>
        <fullName evidence="1">Uncharacterized protein</fullName>
    </submittedName>
</protein>